<dbReference type="Pfam" id="PF09351">
    <property type="entry name" value="DUF1993"/>
    <property type="match status" value="1"/>
</dbReference>
<protein>
    <recommendedName>
        <fullName evidence="3">DUF1993 domain-containing protein</fullName>
    </recommendedName>
</protein>
<dbReference type="PANTHER" id="PTHR36922:SF1">
    <property type="entry name" value="DUF1993 DOMAIN-CONTAINING PROTEIN"/>
    <property type="match status" value="1"/>
</dbReference>
<dbReference type="PANTHER" id="PTHR36922">
    <property type="entry name" value="BLL2446 PROTEIN"/>
    <property type="match status" value="1"/>
</dbReference>
<evidence type="ECO:0008006" key="3">
    <source>
        <dbReference type="Google" id="ProtNLM"/>
    </source>
</evidence>
<dbReference type="EMBL" id="LT670844">
    <property type="protein sequence ID" value="SHM05772.1"/>
    <property type="molecule type" value="Genomic_DNA"/>
</dbReference>
<dbReference type="Gene3D" id="1.20.120.450">
    <property type="entry name" value="dinb family like domain"/>
    <property type="match status" value="1"/>
</dbReference>
<dbReference type="Proteomes" id="UP000189935">
    <property type="component" value="Chromosome I"/>
</dbReference>
<dbReference type="InterPro" id="IPR018531">
    <property type="entry name" value="DUF1993"/>
</dbReference>
<reference evidence="1 2" key="1">
    <citation type="submission" date="2016-11" db="EMBL/GenBank/DDBJ databases">
        <authorList>
            <person name="Jaros S."/>
            <person name="Januszkiewicz K."/>
            <person name="Wedrychowicz H."/>
        </authorList>
    </citation>
    <scope>NUCLEOTIDE SEQUENCE [LARGE SCALE GENOMIC DNA]</scope>
    <source>
        <strain evidence="1 2">GAS499</strain>
    </source>
</reference>
<dbReference type="AlphaFoldDB" id="A0A1M7FNT5"/>
<dbReference type="InterPro" id="IPR034660">
    <property type="entry name" value="DinB/YfiT-like"/>
</dbReference>
<evidence type="ECO:0000313" key="1">
    <source>
        <dbReference type="EMBL" id="SHM05772.1"/>
    </source>
</evidence>
<accession>A0A1M7FNT5</accession>
<sequence length="175" mass="19246">MSISMYNASVAVFTQFLGSLSHLLDRAGAHAEARKIDPSILLNARLYPNMYNLTRQVGEAIRHAVLSTSLLVGVDPPVFPDGEPDIAELKARIATAIDFVRSFSPAEINGAANKEVVFTFRNGSTRRFTGQSLLLTFSVPQFFFHVTTAYDILRHCGVDLVKKDFLGTPSELLES</sequence>
<dbReference type="RefSeq" id="WP_172842180.1">
    <property type="nucleotide sequence ID" value="NZ_LT670844.1"/>
</dbReference>
<gene>
    <name evidence="1" type="ORF">SAMN05444159_7559</name>
</gene>
<evidence type="ECO:0000313" key="2">
    <source>
        <dbReference type="Proteomes" id="UP000189935"/>
    </source>
</evidence>
<proteinExistence type="predicted"/>
<dbReference type="SUPFAM" id="SSF109854">
    <property type="entry name" value="DinB/YfiT-like putative metalloenzymes"/>
    <property type="match status" value="1"/>
</dbReference>
<organism evidence="1 2">
    <name type="scientific">Bradyrhizobium lablabi</name>
    <dbReference type="NCBI Taxonomy" id="722472"/>
    <lineage>
        <taxon>Bacteria</taxon>
        <taxon>Pseudomonadati</taxon>
        <taxon>Pseudomonadota</taxon>
        <taxon>Alphaproteobacteria</taxon>
        <taxon>Hyphomicrobiales</taxon>
        <taxon>Nitrobacteraceae</taxon>
        <taxon>Bradyrhizobium</taxon>
    </lineage>
</organism>
<name>A0A1M7FNT5_9BRAD</name>